<name>A0ABW8T3F0_9CLOT</name>
<keyword evidence="3" id="KW-1185">Reference proteome</keyword>
<evidence type="ECO:0000313" key="2">
    <source>
        <dbReference type="EMBL" id="MFL0246170.1"/>
    </source>
</evidence>
<evidence type="ECO:0000313" key="3">
    <source>
        <dbReference type="Proteomes" id="UP001623591"/>
    </source>
</evidence>
<comment type="caution">
    <text evidence="2">The sequence shown here is derived from an EMBL/GenBank/DDBJ whole genome shotgun (WGS) entry which is preliminary data.</text>
</comment>
<keyword evidence="1" id="KW-1133">Transmembrane helix</keyword>
<organism evidence="2 3">
    <name type="scientific">Candidatus Clostridium stratigraminis</name>
    <dbReference type="NCBI Taxonomy" id="3381661"/>
    <lineage>
        <taxon>Bacteria</taxon>
        <taxon>Bacillati</taxon>
        <taxon>Bacillota</taxon>
        <taxon>Clostridia</taxon>
        <taxon>Eubacteriales</taxon>
        <taxon>Clostridiaceae</taxon>
        <taxon>Clostridium</taxon>
    </lineage>
</organism>
<proteinExistence type="predicted"/>
<feature type="transmembrane region" description="Helical" evidence="1">
    <location>
        <begin position="12"/>
        <end position="30"/>
    </location>
</feature>
<accession>A0ABW8T3F0</accession>
<protein>
    <recommendedName>
        <fullName evidence="4">DUF4878 domain-containing protein</fullName>
    </recommendedName>
</protein>
<gene>
    <name evidence="2" type="ORF">ACJDUG_04145</name>
</gene>
<keyword evidence="1" id="KW-0472">Membrane</keyword>
<evidence type="ECO:0008006" key="4">
    <source>
        <dbReference type="Google" id="ProtNLM"/>
    </source>
</evidence>
<dbReference type="RefSeq" id="WP_406768622.1">
    <property type="nucleotide sequence ID" value="NZ_JBJHZZ010000001.1"/>
</dbReference>
<dbReference type="EMBL" id="JBJHZZ010000001">
    <property type="protein sequence ID" value="MFL0246170.1"/>
    <property type="molecule type" value="Genomic_DNA"/>
</dbReference>
<evidence type="ECO:0000256" key="1">
    <source>
        <dbReference type="SAM" id="Phobius"/>
    </source>
</evidence>
<keyword evidence="1" id="KW-0812">Transmembrane</keyword>
<reference evidence="2 3" key="1">
    <citation type="submission" date="2024-11" db="EMBL/GenBank/DDBJ databases">
        <authorList>
            <person name="Heng Y.C."/>
            <person name="Lim A.C.H."/>
            <person name="Lee J.K.Y."/>
            <person name="Kittelmann S."/>
        </authorList>
    </citation>
    <scope>NUCLEOTIDE SEQUENCE [LARGE SCALE GENOMIC DNA]</scope>
    <source>
        <strain evidence="2 3">WILCCON 0185</strain>
    </source>
</reference>
<dbReference type="Proteomes" id="UP001623591">
    <property type="component" value="Unassembled WGS sequence"/>
</dbReference>
<sequence>MKANNILKRPKFKLFLVIAAVFIYLSYLYWLDLPSLSPNEAILKYCKVKSLNYSKQNIKIEESKITDTNYGQQFIVSGVTDKEFSSNISFFYLKHSSKGWKVTSAGTGP</sequence>